<dbReference type="Pfam" id="PF00440">
    <property type="entry name" value="TetR_N"/>
    <property type="match status" value="1"/>
</dbReference>
<evidence type="ECO:0000259" key="5">
    <source>
        <dbReference type="PROSITE" id="PS50977"/>
    </source>
</evidence>
<keyword evidence="1" id="KW-0805">Transcription regulation</keyword>
<dbReference type="PROSITE" id="PS01081">
    <property type="entry name" value="HTH_TETR_1"/>
    <property type="match status" value="1"/>
</dbReference>
<keyword evidence="2 4" id="KW-0238">DNA-binding</keyword>
<organism evidence="6 7">
    <name type="scientific">Paranoxybacillus vitaminiphilus</name>
    <dbReference type="NCBI Taxonomy" id="581036"/>
    <lineage>
        <taxon>Bacteria</taxon>
        <taxon>Bacillati</taxon>
        <taxon>Bacillota</taxon>
        <taxon>Bacilli</taxon>
        <taxon>Bacillales</taxon>
        <taxon>Anoxybacillaceae</taxon>
        <taxon>Paranoxybacillus</taxon>
    </lineage>
</organism>
<feature type="DNA-binding region" description="H-T-H motif" evidence="4">
    <location>
        <begin position="25"/>
        <end position="44"/>
    </location>
</feature>
<dbReference type="RefSeq" id="WP_181502905.1">
    <property type="nucleotide sequence ID" value="NZ_QLMH01000013.1"/>
</dbReference>
<keyword evidence="3" id="KW-0804">Transcription</keyword>
<comment type="caution">
    <text evidence="6">The sequence shown here is derived from an EMBL/GenBank/DDBJ whole genome shotgun (WGS) entry which is preliminary data.</text>
</comment>
<evidence type="ECO:0000256" key="4">
    <source>
        <dbReference type="PROSITE-ProRule" id="PRU00335"/>
    </source>
</evidence>
<evidence type="ECO:0000256" key="1">
    <source>
        <dbReference type="ARBA" id="ARBA00023015"/>
    </source>
</evidence>
<keyword evidence="7" id="KW-1185">Reference proteome</keyword>
<dbReference type="SUPFAM" id="SSF46689">
    <property type="entry name" value="Homeodomain-like"/>
    <property type="match status" value="1"/>
</dbReference>
<dbReference type="EMBL" id="QLMH01000013">
    <property type="protein sequence ID" value="RAK17160.1"/>
    <property type="molecule type" value="Genomic_DNA"/>
</dbReference>
<reference evidence="6 7" key="1">
    <citation type="submission" date="2018-06" db="EMBL/GenBank/DDBJ databases">
        <title>Genomic Encyclopedia of Type Strains, Phase III (KMG-III): the genomes of soil and plant-associated and newly described type strains.</title>
        <authorList>
            <person name="Whitman W."/>
        </authorList>
    </citation>
    <scope>NUCLEOTIDE SEQUENCE [LARGE SCALE GENOMIC DNA]</scope>
    <source>
        <strain evidence="6 7">CGMCC 1.8979</strain>
    </source>
</reference>
<dbReference type="GO" id="GO:0003677">
    <property type="term" value="F:DNA binding"/>
    <property type="evidence" value="ECO:0007669"/>
    <property type="project" value="UniProtKB-UniRule"/>
</dbReference>
<dbReference type="PANTHER" id="PTHR43479">
    <property type="entry name" value="ACREF/ENVCD OPERON REPRESSOR-RELATED"/>
    <property type="match status" value="1"/>
</dbReference>
<evidence type="ECO:0000313" key="6">
    <source>
        <dbReference type="EMBL" id="RAK17160.1"/>
    </source>
</evidence>
<dbReference type="InterPro" id="IPR050624">
    <property type="entry name" value="HTH-type_Tx_Regulator"/>
</dbReference>
<gene>
    <name evidence="6" type="ORF">B0I26_11324</name>
</gene>
<dbReference type="Proteomes" id="UP000248555">
    <property type="component" value="Unassembled WGS sequence"/>
</dbReference>
<protein>
    <submittedName>
        <fullName evidence="6">TetR family transcriptional regulator</fullName>
    </submittedName>
</protein>
<dbReference type="AlphaFoldDB" id="A0A327Y7Z3"/>
<feature type="domain" description="HTH tetR-type" evidence="5">
    <location>
        <begin position="2"/>
        <end position="62"/>
    </location>
</feature>
<dbReference type="GO" id="GO:0045892">
    <property type="term" value="P:negative regulation of DNA-templated transcription"/>
    <property type="evidence" value="ECO:0007669"/>
    <property type="project" value="UniProtKB-ARBA"/>
</dbReference>
<dbReference type="PANTHER" id="PTHR43479:SF22">
    <property type="entry name" value="TRANSCRIPTIONAL REGULATOR, TETR FAMILY"/>
    <property type="match status" value="1"/>
</dbReference>
<dbReference type="PRINTS" id="PR00455">
    <property type="entry name" value="HTHTETR"/>
</dbReference>
<evidence type="ECO:0000256" key="3">
    <source>
        <dbReference type="ARBA" id="ARBA00023163"/>
    </source>
</evidence>
<dbReference type="InterPro" id="IPR023772">
    <property type="entry name" value="DNA-bd_HTH_TetR-type_CS"/>
</dbReference>
<sequence length="294" mass="34250">MEEKKIEIIHAAIRLFSEKGYNSTSVEEIAKESGIAKGSFYKHFHSKEDLLLQIFSLIREHIKKGLTQIYNKNYVSDREKLIDFIYLTIESIISNRIHLLTTICDFPLSKSNEITKEIEHLELKIMTWYKGFFLDFYGEKLEDYVGDLVLFFKGIIFQYVQLFRYIESVIDSKKLAVFIASVLDSVVQGLLERRPEPVFNMEALGWGMQDDPENPRLKGQKIKLLLRQMEHTVKNLKMDSADQKEYLKTISLLKEESACTKPKVFLLKALIHYLQRIPELQADCSALKTLLDVE</sequence>
<accession>A0A327Y7Z3</accession>
<dbReference type="InterPro" id="IPR001647">
    <property type="entry name" value="HTH_TetR"/>
</dbReference>
<proteinExistence type="predicted"/>
<name>A0A327Y7Z3_9BACL</name>
<evidence type="ECO:0000313" key="7">
    <source>
        <dbReference type="Proteomes" id="UP000248555"/>
    </source>
</evidence>
<dbReference type="InterPro" id="IPR009057">
    <property type="entry name" value="Homeodomain-like_sf"/>
</dbReference>
<dbReference type="FunFam" id="1.10.10.60:FF:000141">
    <property type="entry name" value="TetR family transcriptional regulator"/>
    <property type="match status" value="1"/>
</dbReference>
<dbReference type="Gene3D" id="1.10.357.10">
    <property type="entry name" value="Tetracycline Repressor, domain 2"/>
    <property type="match status" value="1"/>
</dbReference>
<dbReference type="PROSITE" id="PS50977">
    <property type="entry name" value="HTH_TETR_2"/>
    <property type="match status" value="1"/>
</dbReference>
<evidence type="ECO:0000256" key="2">
    <source>
        <dbReference type="ARBA" id="ARBA00023125"/>
    </source>
</evidence>